<keyword evidence="2" id="KW-1185">Reference proteome</keyword>
<sequence>MTWDYGFAPADVVTDAAGDVRPGIELRVWDAEVAGSAVAVQQDRGDGWVLVSRVLTDDVGRFRFRAEVGPTVWVEDASGRRWRQDSWQTLGTMIDSAQTAVTVSQAASSTADKALDTATGAASVAASAASSASAAQTAAAASATDAAASAKIAQGAQVSAKMGNSFWMTGSGTPPTTFDVADGPIVGARFRDTTTGKTWVASQVLKGEGKLTVEWEQTGPLPTIPVVPTVQSDSGTIPAGTAPIIKCDSSVVTTDENGFGSLAFTTPFPNGLVMVVASSGDSTSHDGAIADGNLLSDRWQFRFHAPGHGAGLVRVNWIAVGW</sequence>
<evidence type="ECO:0000313" key="2">
    <source>
        <dbReference type="Proteomes" id="UP000221125"/>
    </source>
</evidence>
<dbReference type="RefSeq" id="YP_009596824.1">
    <property type="nucleotide sequence ID" value="NC_041891.1"/>
</dbReference>
<reference evidence="1 2" key="1">
    <citation type="submission" date="2016-07" db="EMBL/GenBank/DDBJ databases">
        <authorList>
            <person name="Modlin R.L."/>
            <person name="Cheng L.S."/>
            <person name="Marinelli L.J."/>
            <person name="Grosset N."/>
            <person name="Gautier M."/>
            <person name="Fitz-Gibbon S."/>
            <person name="Pellegrini M."/>
            <person name="Bowman C.A."/>
            <person name="Russell D.A."/>
            <person name="Jacobs-Sera D."/>
            <person name="Hatfull G.F."/>
        </authorList>
    </citation>
    <scope>NUCLEOTIDE SEQUENCE [LARGE SCALE GENOMIC DNA]</scope>
</reference>
<evidence type="ECO:0000313" key="1">
    <source>
        <dbReference type="EMBL" id="AOT24373.1"/>
    </source>
</evidence>
<dbReference type="EMBL" id="KX620750">
    <property type="protein sequence ID" value="AOT24373.1"/>
    <property type="molecule type" value="Genomic_DNA"/>
</dbReference>
<name>A0A1D8ETJ1_9CAUD</name>
<organism evidence="1 2">
    <name type="scientific">Propionibacterium phage B22</name>
    <dbReference type="NCBI Taxonomy" id="1897532"/>
    <lineage>
        <taxon>Viruses</taxon>
        <taxon>Duplodnaviria</taxon>
        <taxon>Heunggongvirae</taxon>
        <taxon>Uroviricota</taxon>
        <taxon>Caudoviricetes</taxon>
        <taxon>Doucettevirus</taxon>
        <taxon>Doucettevirus B22</taxon>
    </lineage>
</organism>
<dbReference type="GeneID" id="40072425"/>
<dbReference type="OrthoDB" id="2707at10239"/>
<protein>
    <submittedName>
        <fullName evidence="1">Minor tail protein</fullName>
    </submittedName>
</protein>
<gene>
    <name evidence="1" type="primary">21</name>
    <name evidence="1" type="ORF">B22_21</name>
</gene>
<dbReference type="KEGG" id="vg:40072425"/>
<proteinExistence type="predicted"/>
<dbReference type="Gene3D" id="2.60.40.3940">
    <property type="match status" value="1"/>
</dbReference>
<accession>A0A1D8ETJ1</accession>
<dbReference type="Proteomes" id="UP000221125">
    <property type="component" value="Segment"/>
</dbReference>